<dbReference type="CDD" id="cd00156">
    <property type="entry name" value="REC"/>
    <property type="match status" value="1"/>
</dbReference>
<dbReference type="Gene3D" id="3.40.50.2300">
    <property type="match status" value="1"/>
</dbReference>
<keyword evidence="1 2" id="KW-0597">Phosphoprotein</keyword>
<protein>
    <submittedName>
        <fullName evidence="4">Response regulator</fullName>
    </submittedName>
</protein>
<keyword evidence="5" id="KW-1185">Reference proteome</keyword>
<dbReference type="InterPro" id="IPR050595">
    <property type="entry name" value="Bact_response_regulator"/>
</dbReference>
<feature type="modified residue" description="4-aspartylphosphate" evidence="2">
    <location>
        <position position="57"/>
    </location>
</feature>
<organism evidence="4 5">
    <name type="scientific">Halorussus caseinilyticus</name>
    <dbReference type="NCBI Taxonomy" id="3034025"/>
    <lineage>
        <taxon>Archaea</taxon>
        <taxon>Methanobacteriati</taxon>
        <taxon>Methanobacteriota</taxon>
        <taxon>Stenosarchaea group</taxon>
        <taxon>Halobacteria</taxon>
        <taxon>Halobacteriales</taxon>
        <taxon>Haladaptataceae</taxon>
        <taxon>Halorussus</taxon>
    </lineage>
</organism>
<sequence>MPEVRPRVLHVEDNDFFARVTAGVLTGEYEMDVQTVESAAIALERLETERFDCIVSDYQMPGMDGLEFLDAVRETYPDIPFILLTGGGSEQTASEAISVGVTDYLRKGEGKEQFAVLANRIENAIARRRTERLADRQIAVNDLMWDVSQAVLQASSRDDIEETVCERLADSKPYVLAWVGSVDEDATAVRPEASAGVEQRYLDAVVLDGDREEGDRIPVREAVETCEVSIERGTKLENRFDHEIDGNIERYAAAVVPSCTKTSRTAC</sequence>
<dbReference type="SMART" id="SM00448">
    <property type="entry name" value="REC"/>
    <property type="match status" value="1"/>
</dbReference>
<dbReference type="InterPro" id="IPR001789">
    <property type="entry name" value="Sig_transdc_resp-reg_receiver"/>
</dbReference>
<comment type="caution">
    <text evidence="4">The sequence shown here is derived from an EMBL/GenBank/DDBJ whole genome shotgun (WGS) entry which is preliminary data.</text>
</comment>
<dbReference type="PROSITE" id="PS50110">
    <property type="entry name" value="RESPONSE_REGULATORY"/>
    <property type="match status" value="1"/>
</dbReference>
<dbReference type="PANTHER" id="PTHR44591:SF3">
    <property type="entry name" value="RESPONSE REGULATORY DOMAIN-CONTAINING PROTEIN"/>
    <property type="match status" value="1"/>
</dbReference>
<evidence type="ECO:0000259" key="3">
    <source>
        <dbReference type="PROSITE" id="PS50110"/>
    </source>
</evidence>
<dbReference type="AlphaFoldDB" id="A0ABD5WIC5"/>
<dbReference type="Pfam" id="PF00072">
    <property type="entry name" value="Response_reg"/>
    <property type="match status" value="1"/>
</dbReference>
<proteinExistence type="predicted"/>
<dbReference type="Proteomes" id="UP001596407">
    <property type="component" value="Unassembled WGS sequence"/>
</dbReference>
<evidence type="ECO:0000256" key="2">
    <source>
        <dbReference type="PROSITE-ProRule" id="PRU00169"/>
    </source>
</evidence>
<gene>
    <name evidence="4" type="ORF">ACFQJ6_00815</name>
</gene>
<dbReference type="EMBL" id="JBHSZH010000001">
    <property type="protein sequence ID" value="MFC7078887.1"/>
    <property type="molecule type" value="Genomic_DNA"/>
</dbReference>
<evidence type="ECO:0000256" key="1">
    <source>
        <dbReference type="ARBA" id="ARBA00022553"/>
    </source>
</evidence>
<dbReference type="PANTHER" id="PTHR44591">
    <property type="entry name" value="STRESS RESPONSE REGULATOR PROTEIN 1"/>
    <property type="match status" value="1"/>
</dbReference>
<dbReference type="SUPFAM" id="SSF52172">
    <property type="entry name" value="CheY-like"/>
    <property type="match status" value="1"/>
</dbReference>
<feature type="domain" description="Response regulatory" evidence="3">
    <location>
        <begin position="7"/>
        <end position="122"/>
    </location>
</feature>
<dbReference type="RefSeq" id="WP_382208437.1">
    <property type="nucleotide sequence ID" value="NZ_JBHSZH010000001.1"/>
</dbReference>
<name>A0ABD5WIC5_9EURY</name>
<reference evidence="4 5" key="1">
    <citation type="journal article" date="2019" name="Int. J. Syst. Evol. Microbiol.">
        <title>The Global Catalogue of Microorganisms (GCM) 10K type strain sequencing project: providing services to taxonomists for standard genome sequencing and annotation.</title>
        <authorList>
            <consortium name="The Broad Institute Genomics Platform"/>
            <consortium name="The Broad Institute Genome Sequencing Center for Infectious Disease"/>
            <person name="Wu L."/>
            <person name="Ma J."/>
        </authorList>
    </citation>
    <scope>NUCLEOTIDE SEQUENCE [LARGE SCALE GENOMIC DNA]</scope>
    <source>
        <strain evidence="4 5">DT72</strain>
    </source>
</reference>
<evidence type="ECO:0000313" key="4">
    <source>
        <dbReference type="EMBL" id="MFC7078887.1"/>
    </source>
</evidence>
<accession>A0ABD5WIC5</accession>
<dbReference type="InterPro" id="IPR011006">
    <property type="entry name" value="CheY-like_superfamily"/>
</dbReference>
<evidence type="ECO:0000313" key="5">
    <source>
        <dbReference type="Proteomes" id="UP001596407"/>
    </source>
</evidence>